<dbReference type="EMBL" id="PGWX01000433">
    <property type="protein sequence ID" value="PPJ71090.1"/>
    <property type="molecule type" value="Genomic_DNA"/>
</dbReference>
<gene>
    <name evidence="3" type="ORF">CV019_12210</name>
</gene>
<organism evidence="3 4">
    <name type="scientific">Staphylococcus haemolyticus</name>
    <dbReference type="NCBI Taxonomy" id="1283"/>
    <lineage>
        <taxon>Bacteria</taxon>
        <taxon>Bacillati</taxon>
        <taxon>Bacillota</taxon>
        <taxon>Bacilli</taxon>
        <taxon>Bacillales</taxon>
        <taxon>Staphylococcaceae</taxon>
        <taxon>Staphylococcus</taxon>
    </lineage>
</organism>
<reference evidence="3 4" key="1">
    <citation type="submission" date="2017-11" db="EMBL/GenBank/DDBJ databases">
        <authorList>
            <person name="Founou R.C."/>
            <person name="Founou L."/>
            <person name="Allam M."/>
            <person name="Ismail A."/>
            <person name="Essack S.Y."/>
        </authorList>
    </citation>
    <scope>NUCLEOTIDE SEQUENCE [LARGE SCALE GENOMIC DNA]</scope>
    <source>
        <strain evidence="3 4">G811N2B1</strain>
    </source>
</reference>
<accession>A0A7Z1N1N2</accession>
<dbReference type="AlphaFoldDB" id="A0A7Z1N1N2"/>
<evidence type="ECO:0008006" key="5">
    <source>
        <dbReference type="Google" id="ProtNLM"/>
    </source>
</evidence>
<feature type="region of interest" description="Disordered" evidence="1">
    <location>
        <begin position="38"/>
        <end position="70"/>
    </location>
</feature>
<comment type="caution">
    <text evidence="3">The sequence shown here is derived from an EMBL/GenBank/DDBJ whole genome shotgun (WGS) entry which is preliminary data.</text>
</comment>
<dbReference type="Proteomes" id="UP000238153">
    <property type="component" value="Unassembled WGS sequence"/>
</dbReference>
<sequence>MLRKLWSLLLVMIASSLVVTGTVHAQERPGAITIECSGAVHSEGDADQSQGDSDKAVPHHHGTCHGPSLNLPATDELAAMARAGGMRPFAGSDAAIASRLVDPGLRPPTA</sequence>
<protein>
    <recommendedName>
        <fullName evidence="5">Metal-binding protein</fullName>
    </recommendedName>
</protein>
<keyword evidence="2" id="KW-0732">Signal</keyword>
<name>A0A7Z1N1N2_STAHA</name>
<feature type="chain" id="PRO_5030630765" description="Metal-binding protein" evidence="2">
    <location>
        <begin position="26"/>
        <end position="110"/>
    </location>
</feature>
<evidence type="ECO:0000256" key="1">
    <source>
        <dbReference type="SAM" id="MobiDB-lite"/>
    </source>
</evidence>
<evidence type="ECO:0000256" key="2">
    <source>
        <dbReference type="SAM" id="SignalP"/>
    </source>
</evidence>
<feature type="signal peptide" evidence="2">
    <location>
        <begin position="1"/>
        <end position="25"/>
    </location>
</feature>
<evidence type="ECO:0000313" key="3">
    <source>
        <dbReference type="EMBL" id="PPJ71090.1"/>
    </source>
</evidence>
<evidence type="ECO:0000313" key="4">
    <source>
        <dbReference type="Proteomes" id="UP000238153"/>
    </source>
</evidence>
<proteinExistence type="predicted"/>